<dbReference type="Pfam" id="PF00095">
    <property type="entry name" value="WAP"/>
    <property type="match status" value="2"/>
</dbReference>
<sequence length="142" mass="15580">MKTSVIILTFAFLLVWVDLDSVSAQQKGDNRGNSSHITTAALISEFQDRPGFCPSNDLPASAIKDAKCTYDKDCIKPTKCCPRGATFDCLPAVKEKPGKCPTTAEKCEEHSKCESDSDCSEDRKCCNLCDKRCLKPVPVKKL</sequence>
<gene>
    <name evidence="4" type="primary">LOC115462678</name>
</gene>
<dbReference type="AlphaFoldDB" id="A0A6P7X5F9"/>
<name>A0A6P7X5F9_9AMPH</name>
<feature type="domain" description="WAP" evidence="2">
    <location>
        <begin position="93"/>
        <end position="137"/>
    </location>
</feature>
<evidence type="ECO:0000313" key="4">
    <source>
        <dbReference type="RefSeq" id="XP_030048541.1"/>
    </source>
</evidence>
<keyword evidence="3" id="KW-1185">Reference proteome</keyword>
<dbReference type="InterPro" id="IPR008197">
    <property type="entry name" value="WAP_dom"/>
</dbReference>
<dbReference type="Gene3D" id="4.10.75.10">
    <property type="entry name" value="Elafin-like"/>
    <property type="match status" value="2"/>
</dbReference>
<accession>A0A6P7X5F9</accession>
<dbReference type="GO" id="GO:0004867">
    <property type="term" value="F:serine-type endopeptidase inhibitor activity"/>
    <property type="evidence" value="ECO:0007669"/>
    <property type="project" value="TreeGrafter"/>
</dbReference>
<dbReference type="RefSeq" id="XP_030048541.1">
    <property type="nucleotide sequence ID" value="XM_030192681.1"/>
</dbReference>
<dbReference type="OrthoDB" id="4473401at2759"/>
<dbReference type="InterPro" id="IPR036645">
    <property type="entry name" value="Elafin-like_sf"/>
</dbReference>
<evidence type="ECO:0000256" key="1">
    <source>
        <dbReference type="SAM" id="SignalP"/>
    </source>
</evidence>
<dbReference type="PANTHER" id="PTHR19441:SF95">
    <property type="entry name" value="PERLWAPIN ISOFORM X1"/>
    <property type="match status" value="1"/>
</dbReference>
<dbReference type="Proteomes" id="UP000515156">
    <property type="component" value="Chromosome 2"/>
</dbReference>
<dbReference type="GO" id="GO:0005615">
    <property type="term" value="C:extracellular space"/>
    <property type="evidence" value="ECO:0007669"/>
    <property type="project" value="TreeGrafter"/>
</dbReference>
<dbReference type="PROSITE" id="PS51390">
    <property type="entry name" value="WAP"/>
    <property type="match status" value="1"/>
</dbReference>
<evidence type="ECO:0000313" key="3">
    <source>
        <dbReference type="Proteomes" id="UP000515156"/>
    </source>
</evidence>
<dbReference type="PANTHER" id="PTHR19441">
    <property type="entry name" value="WHEY ACDIC PROTEIN WAP"/>
    <property type="match status" value="1"/>
</dbReference>
<organism evidence="3 4">
    <name type="scientific">Microcaecilia unicolor</name>
    <dbReference type="NCBI Taxonomy" id="1415580"/>
    <lineage>
        <taxon>Eukaryota</taxon>
        <taxon>Metazoa</taxon>
        <taxon>Chordata</taxon>
        <taxon>Craniata</taxon>
        <taxon>Vertebrata</taxon>
        <taxon>Euteleostomi</taxon>
        <taxon>Amphibia</taxon>
        <taxon>Gymnophiona</taxon>
        <taxon>Siphonopidae</taxon>
        <taxon>Microcaecilia</taxon>
    </lineage>
</organism>
<feature type="chain" id="PRO_5027888648" evidence="1">
    <location>
        <begin position="25"/>
        <end position="142"/>
    </location>
</feature>
<dbReference type="KEGG" id="muo:115462678"/>
<dbReference type="SMART" id="SM00217">
    <property type="entry name" value="WAP"/>
    <property type="match status" value="2"/>
</dbReference>
<evidence type="ECO:0000259" key="2">
    <source>
        <dbReference type="PROSITE" id="PS51390"/>
    </source>
</evidence>
<feature type="signal peptide" evidence="1">
    <location>
        <begin position="1"/>
        <end position="24"/>
    </location>
</feature>
<dbReference type="SUPFAM" id="SSF57256">
    <property type="entry name" value="Elafin-like"/>
    <property type="match status" value="2"/>
</dbReference>
<protein>
    <submittedName>
        <fullName evidence="4">WAP four-disulfide core domain protein 5-like isoform X1</fullName>
    </submittedName>
</protein>
<proteinExistence type="predicted"/>
<dbReference type="InParanoid" id="A0A6P7X5F9"/>
<reference evidence="4" key="1">
    <citation type="submission" date="2025-08" db="UniProtKB">
        <authorList>
            <consortium name="RefSeq"/>
        </authorList>
    </citation>
    <scope>IDENTIFICATION</scope>
</reference>
<dbReference type="InterPro" id="IPR050514">
    <property type="entry name" value="WAP_four-disulfide_core"/>
</dbReference>
<dbReference type="GeneID" id="115462678"/>
<keyword evidence="1" id="KW-0732">Signal</keyword>